<comment type="caution">
    <text evidence="2">The sequence shown here is derived from an EMBL/GenBank/DDBJ whole genome shotgun (WGS) entry which is preliminary data.</text>
</comment>
<feature type="transmembrane region" description="Helical" evidence="1">
    <location>
        <begin position="38"/>
        <end position="60"/>
    </location>
</feature>
<evidence type="ECO:0000313" key="2">
    <source>
        <dbReference type="EMBL" id="MBP3950693.1"/>
    </source>
</evidence>
<evidence type="ECO:0000313" key="3">
    <source>
        <dbReference type="Proteomes" id="UP000678228"/>
    </source>
</evidence>
<sequence>MSFFEVLWAYLLVFVFSATPLFESIIVIPLGIFAGLSAIPVTIVALVGNLLTVYLVIVFVEQIKNWRNKRKKQEGVEKQNKRSERAKAIWKKYGLPGLAIIGPLFVGSHITALMGLSLGGSKKMVASWLTASLIFWCILAAILAHLGFDLFNAQDREIF</sequence>
<dbReference type="EMBL" id="JAGKSQ010000002">
    <property type="protein sequence ID" value="MBP3950693.1"/>
    <property type="molecule type" value="Genomic_DNA"/>
</dbReference>
<dbReference type="Proteomes" id="UP000678228">
    <property type="component" value="Unassembled WGS sequence"/>
</dbReference>
<keyword evidence="3" id="KW-1185">Reference proteome</keyword>
<name>A0A940WRZ0_9BACI</name>
<dbReference type="InterPro" id="IPR009577">
    <property type="entry name" value="Sm_multidrug_ex"/>
</dbReference>
<organism evidence="2 3">
    <name type="scientific">Halalkalibacter suaedae</name>
    <dbReference type="NCBI Taxonomy" id="2822140"/>
    <lineage>
        <taxon>Bacteria</taxon>
        <taxon>Bacillati</taxon>
        <taxon>Bacillota</taxon>
        <taxon>Bacilli</taxon>
        <taxon>Bacillales</taxon>
        <taxon>Bacillaceae</taxon>
        <taxon>Halalkalibacter</taxon>
    </lineage>
</organism>
<reference evidence="2" key="1">
    <citation type="submission" date="2021-03" db="EMBL/GenBank/DDBJ databases">
        <title>Bacillus suaedae sp. nov., isolated from Suaeda aralocaspica.</title>
        <authorList>
            <person name="Lei R.F.R."/>
        </authorList>
    </citation>
    <scope>NUCLEOTIDE SEQUENCE</scope>
    <source>
        <strain evidence="2">YZJH907-2</strain>
    </source>
</reference>
<dbReference type="RefSeq" id="WP_210596377.1">
    <property type="nucleotide sequence ID" value="NZ_JAGKSQ010000002.1"/>
</dbReference>
<evidence type="ECO:0000256" key="1">
    <source>
        <dbReference type="SAM" id="Phobius"/>
    </source>
</evidence>
<dbReference type="AlphaFoldDB" id="A0A940WRZ0"/>
<gene>
    <name evidence="2" type="ORF">J7W16_06065</name>
</gene>
<protein>
    <submittedName>
        <fullName evidence="2">Small multi-drug export protein</fullName>
    </submittedName>
</protein>
<keyword evidence="1" id="KW-0812">Transmembrane</keyword>
<accession>A0A940WRZ0</accession>
<feature type="transmembrane region" description="Helical" evidence="1">
    <location>
        <begin position="93"/>
        <end position="116"/>
    </location>
</feature>
<feature type="transmembrane region" description="Helical" evidence="1">
    <location>
        <begin position="128"/>
        <end position="151"/>
    </location>
</feature>
<proteinExistence type="predicted"/>
<keyword evidence="1" id="KW-0472">Membrane</keyword>
<feature type="transmembrane region" description="Helical" evidence="1">
    <location>
        <begin position="7"/>
        <end position="32"/>
    </location>
</feature>
<keyword evidence="1" id="KW-1133">Transmembrane helix</keyword>
<dbReference type="Pfam" id="PF06695">
    <property type="entry name" value="Sm_multidrug_ex"/>
    <property type="match status" value="1"/>
</dbReference>